<evidence type="ECO:0000313" key="2">
    <source>
        <dbReference type="EMBL" id="KOO39759.1"/>
    </source>
</evidence>
<dbReference type="AlphaFoldDB" id="A0A0M0KLR2"/>
<accession>A0A4Y7X2I1</accession>
<keyword evidence="1" id="KW-0812">Transmembrane</keyword>
<dbReference type="PATRIC" id="fig|136160.3.peg.3157"/>
<evidence type="ECO:0000256" key="1">
    <source>
        <dbReference type="SAM" id="Phobius"/>
    </source>
</evidence>
<comment type="caution">
    <text evidence="2">The sequence shown here is derived from an EMBL/GenBank/DDBJ whole genome shotgun (WGS) entry which is preliminary data.</text>
</comment>
<organism evidence="2">
    <name type="scientific">Halalkalibacterium halodurans</name>
    <name type="common">Bacillus halodurans</name>
    <dbReference type="NCBI Taxonomy" id="86665"/>
    <lineage>
        <taxon>Bacteria</taxon>
        <taxon>Bacillati</taxon>
        <taxon>Bacillota</taxon>
        <taxon>Bacilli</taxon>
        <taxon>Bacillales</taxon>
        <taxon>Bacillaceae</taxon>
        <taxon>Halalkalibacterium (ex Joshi et al. 2022)</taxon>
    </lineage>
</organism>
<keyword evidence="1" id="KW-1133">Transmembrane helix</keyword>
<name>A0A0M0KLR2_ALKHA</name>
<reference evidence="2" key="1">
    <citation type="submission" date="2015-08" db="EMBL/GenBank/DDBJ databases">
        <title>Complete DNA Sequence of Pseudomonas syringae pv. actinidiae, the Causal Agent of Kiwifruit Canker Disease.</title>
        <authorList>
            <person name="Rikkerink E.H.A."/>
            <person name="Fineran P.C."/>
        </authorList>
    </citation>
    <scope>NUCLEOTIDE SEQUENCE</scope>
    <source>
        <strain evidence="2">DSM 13666</strain>
    </source>
</reference>
<gene>
    <name evidence="2" type="ORF">AMD02_13550</name>
</gene>
<protein>
    <submittedName>
        <fullName evidence="2">Uncharacterized protein</fullName>
    </submittedName>
</protein>
<dbReference type="RefSeq" id="WP_010897338.1">
    <property type="nucleotide sequence ID" value="NZ_CP040441.1"/>
</dbReference>
<feature type="transmembrane region" description="Helical" evidence="1">
    <location>
        <begin position="12"/>
        <end position="30"/>
    </location>
</feature>
<proteinExistence type="predicted"/>
<keyword evidence="1" id="KW-0472">Membrane</keyword>
<sequence length="89" mass="10026">MLDVLSEMVALSLTIALAVMVITAFTPLYFRTVDRPFRLNWQRKQLDSTHMSSDVSAFIRPLSVVHHPKVHSIKDKSSADEEAPSFILA</sequence>
<dbReference type="EMBL" id="LILD01000001">
    <property type="protein sequence ID" value="KOO39759.1"/>
    <property type="molecule type" value="Genomic_DNA"/>
</dbReference>
<accession>A0A0M0KLR2</accession>
<dbReference type="GeneID" id="87596791"/>